<keyword evidence="3" id="KW-0547">Nucleotide-binding</keyword>
<dbReference type="SUPFAM" id="SSF53335">
    <property type="entry name" value="S-adenosyl-L-methionine-dependent methyltransferases"/>
    <property type="match status" value="1"/>
</dbReference>
<keyword evidence="9" id="KW-1185">Reference proteome</keyword>
<evidence type="ECO:0000256" key="6">
    <source>
        <dbReference type="SAM" id="MobiDB-lite"/>
    </source>
</evidence>
<dbReference type="GO" id="GO:0008168">
    <property type="term" value="F:methyltransferase activity"/>
    <property type="evidence" value="ECO:0007669"/>
    <property type="project" value="UniProtKB-KW"/>
</dbReference>
<feature type="region of interest" description="Disordered" evidence="6">
    <location>
        <begin position="1"/>
        <end position="35"/>
    </location>
</feature>
<organism evidence="8 9">
    <name type="scientific">Arthroderma otae (strain ATCC MYA-4605 / CBS 113480)</name>
    <name type="common">Microsporum canis</name>
    <dbReference type="NCBI Taxonomy" id="554155"/>
    <lineage>
        <taxon>Eukaryota</taxon>
        <taxon>Fungi</taxon>
        <taxon>Dikarya</taxon>
        <taxon>Ascomycota</taxon>
        <taxon>Pezizomycotina</taxon>
        <taxon>Eurotiomycetes</taxon>
        <taxon>Eurotiomycetidae</taxon>
        <taxon>Onygenales</taxon>
        <taxon>Arthrodermataceae</taxon>
        <taxon>Microsporum</taxon>
    </lineage>
</organism>
<dbReference type="RefSeq" id="XP_002846951.1">
    <property type="nucleotide sequence ID" value="XM_002846905.1"/>
</dbReference>
<evidence type="ECO:0000256" key="1">
    <source>
        <dbReference type="ARBA" id="ARBA00022603"/>
    </source>
</evidence>
<dbReference type="InterPro" id="IPR050628">
    <property type="entry name" value="SNF2_RAD54_helicase_TF"/>
</dbReference>
<dbReference type="OrthoDB" id="4169731at2759"/>
<dbReference type="VEuPathDB" id="FungiDB:MCYG_04688"/>
<dbReference type="PROSITE" id="PS51194">
    <property type="entry name" value="HELICASE_CTER"/>
    <property type="match status" value="1"/>
</dbReference>
<dbReference type="Gene3D" id="3.40.50.10810">
    <property type="entry name" value="Tandem AAA-ATPase domain"/>
    <property type="match status" value="1"/>
</dbReference>
<dbReference type="Pfam" id="PF00176">
    <property type="entry name" value="SNF2-rel_dom"/>
    <property type="match status" value="1"/>
</dbReference>
<reference evidence="9" key="1">
    <citation type="journal article" date="2012" name="MBio">
        <title>Comparative genome analysis of Trichophyton rubrum and related dermatophytes reveals candidate genes involved in infection.</title>
        <authorList>
            <person name="Martinez D.A."/>
            <person name="Oliver B.G."/>
            <person name="Graeser Y."/>
            <person name="Goldberg J.M."/>
            <person name="Li W."/>
            <person name="Martinez-Rossi N.M."/>
            <person name="Monod M."/>
            <person name="Shelest E."/>
            <person name="Barton R.C."/>
            <person name="Birch E."/>
            <person name="Brakhage A.A."/>
            <person name="Chen Z."/>
            <person name="Gurr S.J."/>
            <person name="Heiman D."/>
            <person name="Heitman J."/>
            <person name="Kosti I."/>
            <person name="Rossi A."/>
            <person name="Saif S."/>
            <person name="Samalova M."/>
            <person name="Saunders C.W."/>
            <person name="Shea T."/>
            <person name="Summerbell R.C."/>
            <person name="Xu J."/>
            <person name="Young S."/>
            <person name="Zeng Q."/>
            <person name="Birren B.W."/>
            <person name="Cuomo C.A."/>
            <person name="White T.C."/>
        </authorList>
    </citation>
    <scope>NUCLEOTIDE SEQUENCE [LARGE SCALE GENOMIC DNA]</scope>
    <source>
        <strain evidence="9">ATCC MYA-4605 / CBS 113480</strain>
    </source>
</reference>
<sequence>MDFGEECLSPSKTDASSSISSVEDSSVLSTGTSDTDVESLLDASVDLRHQEKVLEEPPAVREAVTEEIRSMLISVPPEILRGKYTTLPGERPKPGLDRSLPPICKIEEIFEDLTAQALKNGFNSFLDHIGSHELRVATMCSGTESPLLALEMIQNSLRQLVGKTFRLHHLFSAEIDAFKQSYIQRNFAPEIIFRDVNELVADEATTAFGSVRKVPTDPDLLVVGFSCVDFSALNFYRKTLEEMGESGHTFYGVLRYMQRCRPALVVLENVCSAPWEQIKTIMQEIDYSGYHMKIDSKNYYLPQTRERGYMICIDQRKMVTEPVGDIKSKKPSAFAQMMKKLERPASSPVTQFLLRNDDIRLQDAVSDISVNSTKDRQAVDWTRYKARHLGYRMREGLGDKRPLTKWQDNGACQMPDFYWHGWSRTQTERVWDTLDVNFLRTIARGYDISFKSRVIDLSQGLDRELDQRASGVAGCLTPRGQHFITSRGGPLLGIEALALQGIPIDKLLINNDGQRDLHDLAGNAMTSTVVGAAIISALTLGYQALPHYSTYSNLDNSEVVTQPPSTTQCHELIPLVTNTTGESAISVMDIYQLALRTSQLCYCDGQMGTRSESILVCTLCDHKACSRCGKNPTHSYKRVDADELKQRLPPIEFQTRVKTRLPMRLIVSGIDVDMFSRFQEPTLSPDVTKAWDAFMAAIKPALGEVLKFQGVTRQPAWAITYESANSLLKLNCTTTGLQWLLYAIPRKTEPSNSPLRQILSYPIAKMVPSGANILDGIWQIGSPISSQFDLLVTGGGGLIDSLPSRSGLQRPNFRNLKTWSVLHIDAKDGDMSKLEADIRGAYKLLPDCGTSSGSLRKRLNSPGGPIYLFLDPTEIGPHQLDSWVFSIDHERLDFGQTRNIIAEIRPNWNPLYLNQEQEIVQCWYRKWRESAEVSLNVYQTSPPPQYFIPGPLDIAASCSFTCDNSYSAVLHCSIPADSADIGTAFGIPKQENLLESTSMLRKFAWILRRAIGITQFENWENVENDRVCFGLDCLTCAPTKPRLAWALDEKDRVYAYENPEDAASFERSIKNRPAPFLGFTTFDEHSVFHLRICLNILSLLHRAVGNLGTKENVSLQWRLCIDTTGFIPRRLPKLLERDNKLDIEHAQPPNFKYYHLRPEQLRSLQWMCHQESDKASAFVEEEVVEALLPTINWRAEGKASIRKLILGGILGDEVGYGKTAISLGLIDIYYEKDRASVPKLVKGRIPIKATLILVPGHLFDQWKREIQKFLGNTYKVLEIKANSSYASATIRDFEEADIVLVSTSILKGTSYYTVMECFAAAPELPKGEGRIFVEWLKDALHSLSDQVDRLITSGATSVLSNIHDRKEELQRGNGLSKYKPSKRLKGQKFQEHLVKMRQAAAASLHETTSMDDISGDMNSVTVELGKRKREASIIAPVAEIPQDLKKQKKDIQPQRKDGGVSVEIFKLCIDEDDGRKVDNERLRVIQREKTVTRRSSVWHQRRHQLAQEFLDQFMRKNVPDIDEIPWTEHIIGVSLSAAERAVYLELFMQLMSQNLRLRKHGRGLYDSEEIARLDEIIGTSSGPEEALSKCCSLFTFTDSTPLPRPMSQEKPGTTHEEDNPLMSIRRKQIGRLAADIISQLKRALWLRQQLDEGTAHFDRLLEGIQEDRFGDLLVTLGIKMLLHDTTLKSTPDDGSMFYLTAHEKKNHLDDPRPEFPKNQTELISDLNYCTDIHEYRIIRWADLCHFDYNAQDRELAKYGSSKFTAVINLLQDTKKIPGDDQVLLFIQFPELMDAAATALQLANIPHIVVQPGDRTPGGKISEFQNGKETVKSKVLILNLGDVTASGLNLQNANHIIFFGPLVARSQYDYDSGMAQAIGRSRRYGQLKHVHIYHVLALRTVEVNIFEQRRRQYLAKRSGHFVTVDKSEIRDTDEVGWRGFPLEGSNAENYDDFDEK</sequence>
<keyword evidence="4" id="KW-0378">Hydrolase</keyword>
<evidence type="ECO:0000313" key="8">
    <source>
        <dbReference type="EMBL" id="EEQ31869.1"/>
    </source>
</evidence>
<dbReference type="InterPro" id="IPR038718">
    <property type="entry name" value="SNF2-like_sf"/>
</dbReference>
<evidence type="ECO:0000256" key="2">
    <source>
        <dbReference type="ARBA" id="ARBA00022679"/>
    </source>
</evidence>
<keyword evidence="5" id="KW-0067">ATP-binding</keyword>
<dbReference type="OMA" id="DHIGSHE"/>
<proteinExistence type="predicted"/>
<dbReference type="InterPro" id="IPR000330">
    <property type="entry name" value="SNF2_N"/>
</dbReference>
<dbReference type="InterPro" id="IPR027417">
    <property type="entry name" value="P-loop_NTPase"/>
</dbReference>
<keyword evidence="1" id="KW-0489">Methyltransferase</keyword>
<gene>
    <name evidence="8" type="ORF">MCYG_04688</name>
</gene>
<dbReference type="GO" id="GO:0032259">
    <property type="term" value="P:methylation"/>
    <property type="evidence" value="ECO:0007669"/>
    <property type="project" value="UniProtKB-KW"/>
</dbReference>
<dbReference type="GO" id="GO:0005634">
    <property type="term" value="C:nucleus"/>
    <property type="evidence" value="ECO:0007669"/>
    <property type="project" value="TreeGrafter"/>
</dbReference>
<dbReference type="InterPro" id="IPR001650">
    <property type="entry name" value="Helicase_C-like"/>
</dbReference>
<evidence type="ECO:0000256" key="5">
    <source>
        <dbReference type="ARBA" id="ARBA00022840"/>
    </source>
</evidence>
<keyword evidence="2" id="KW-0808">Transferase</keyword>
<dbReference type="EMBL" id="DS995704">
    <property type="protein sequence ID" value="EEQ31869.1"/>
    <property type="molecule type" value="Genomic_DNA"/>
</dbReference>
<evidence type="ECO:0000259" key="7">
    <source>
        <dbReference type="PROSITE" id="PS51194"/>
    </source>
</evidence>
<evidence type="ECO:0000256" key="3">
    <source>
        <dbReference type="ARBA" id="ARBA00022741"/>
    </source>
</evidence>
<dbReference type="PANTHER" id="PTHR45626">
    <property type="entry name" value="TRANSCRIPTION TERMINATION FACTOR 2-RELATED"/>
    <property type="match status" value="1"/>
</dbReference>
<protein>
    <submittedName>
        <fullName evidence="8">DNA repair protein rad8</fullName>
    </submittedName>
</protein>
<evidence type="ECO:0000256" key="4">
    <source>
        <dbReference type="ARBA" id="ARBA00022801"/>
    </source>
</evidence>
<dbReference type="Proteomes" id="UP000002035">
    <property type="component" value="Unassembled WGS sequence"/>
</dbReference>
<dbReference type="GO" id="GO:0016787">
    <property type="term" value="F:hydrolase activity"/>
    <property type="evidence" value="ECO:0007669"/>
    <property type="project" value="UniProtKB-KW"/>
</dbReference>
<dbReference type="Pfam" id="PF00145">
    <property type="entry name" value="DNA_methylase"/>
    <property type="match status" value="1"/>
</dbReference>
<dbReference type="GO" id="GO:0006281">
    <property type="term" value="P:DNA repair"/>
    <property type="evidence" value="ECO:0007669"/>
    <property type="project" value="TreeGrafter"/>
</dbReference>
<dbReference type="Gene3D" id="3.40.50.300">
    <property type="entry name" value="P-loop containing nucleotide triphosphate hydrolases"/>
    <property type="match status" value="1"/>
</dbReference>
<dbReference type="InterPro" id="IPR001525">
    <property type="entry name" value="C5_MeTfrase"/>
</dbReference>
<feature type="domain" description="Helicase C-terminal" evidence="7">
    <location>
        <begin position="1768"/>
        <end position="1928"/>
    </location>
</feature>
<dbReference type="GO" id="GO:0008094">
    <property type="term" value="F:ATP-dependent activity, acting on DNA"/>
    <property type="evidence" value="ECO:0007669"/>
    <property type="project" value="TreeGrafter"/>
</dbReference>
<accession>C5FP16</accession>
<dbReference type="Gene3D" id="3.40.50.150">
    <property type="entry name" value="Vaccinia Virus protein VP39"/>
    <property type="match status" value="1"/>
</dbReference>
<dbReference type="InterPro" id="IPR029063">
    <property type="entry name" value="SAM-dependent_MTases_sf"/>
</dbReference>
<evidence type="ECO:0000313" key="9">
    <source>
        <dbReference type="Proteomes" id="UP000002035"/>
    </source>
</evidence>
<dbReference type="STRING" id="554155.C5FP16"/>
<dbReference type="PANTHER" id="PTHR45626:SF26">
    <property type="entry name" value="FAMILY HELICASE, PUTATIVE (AFU_ORTHOLOGUE AFUA_2G09120)-RELATED"/>
    <property type="match status" value="1"/>
</dbReference>
<dbReference type="GO" id="GO:0005524">
    <property type="term" value="F:ATP binding"/>
    <property type="evidence" value="ECO:0007669"/>
    <property type="project" value="UniProtKB-KW"/>
</dbReference>
<dbReference type="HOGENOM" id="CLU_000796_0_0_1"/>
<dbReference type="InterPro" id="IPR049730">
    <property type="entry name" value="SNF2/RAD54-like_C"/>
</dbReference>
<dbReference type="SUPFAM" id="SSF52540">
    <property type="entry name" value="P-loop containing nucleoside triphosphate hydrolases"/>
    <property type="match status" value="2"/>
</dbReference>
<feature type="compositionally biased region" description="Low complexity" evidence="6">
    <location>
        <begin position="16"/>
        <end position="29"/>
    </location>
</feature>
<dbReference type="GeneID" id="9230067"/>
<dbReference type="CDD" id="cd18793">
    <property type="entry name" value="SF2_C_SNF"/>
    <property type="match status" value="1"/>
</dbReference>
<dbReference type="eggNOG" id="KOG0298">
    <property type="taxonomic scope" value="Eukaryota"/>
</dbReference>
<name>C5FP16_ARTOC</name>